<dbReference type="InterPro" id="IPR000595">
    <property type="entry name" value="cNMP-bd_dom"/>
</dbReference>
<dbReference type="Proteomes" id="UP001597197">
    <property type="component" value="Unassembled WGS sequence"/>
</dbReference>
<dbReference type="CDD" id="cd00038">
    <property type="entry name" value="CAP_ED"/>
    <property type="match status" value="1"/>
</dbReference>
<protein>
    <submittedName>
        <fullName evidence="2">Crp/Fnr family transcriptional regulator</fullName>
    </submittedName>
</protein>
<dbReference type="SMART" id="SM00100">
    <property type="entry name" value="cNMP"/>
    <property type="match status" value="1"/>
</dbReference>
<dbReference type="InterPro" id="IPR018490">
    <property type="entry name" value="cNMP-bd_dom_sf"/>
</dbReference>
<evidence type="ECO:0000313" key="3">
    <source>
        <dbReference type="Proteomes" id="UP001597197"/>
    </source>
</evidence>
<evidence type="ECO:0000259" key="1">
    <source>
        <dbReference type="PROSITE" id="PS50042"/>
    </source>
</evidence>
<dbReference type="PROSITE" id="PS50042">
    <property type="entry name" value="CNMP_BINDING_3"/>
    <property type="match status" value="1"/>
</dbReference>
<dbReference type="EMBL" id="JBHUFD010000003">
    <property type="protein sequence ID" value="MFD1872751.1"/>
    <property type="molecule type" value="Genomic_DNA"/>
</dbReference>
<evidence type="ECO:0000313" key="2">
    <source>
        <dbReference type="EMBL" id="MFD1872751.1"/>
    </source>
</evidence>
<dbReference type="RefSeq" id="WP_382313211.1">
    <property type="nucleotide sequence ID" value="NZ_JBHUFD010000003.1"/>
</dbReference>
<feature type="domain" description="Cyclic nucleotide-binding" evidence="1">
    <location>
        <begin position="16"/>
        <end position="116"/>
    </location>
</feature>
<dbReference type="SUPFAM" id="SSF51206">
    <property type="entry name" value="cAMP-binding domain-like"/>
    <property type="match status" value="1"/>
</dbReference>
<dbReference type="InterPro" id="IPR050397">
    <property type="entry name" value="Env_Response_Regulators"/>
</dbReference>
<comment type="caution">
    <text evidence="2">The sequence shown here is derived from an EMBL/GenBank/DDBJ whole genome shotgun (WGS) entry which is preliminary data.</text>
</comment>
<sequence>MTREKLISFLQSTGFVSAQQATEIAEHFAPKTLEKHEFLLREGQVCDEYLLLDTGLVRAFANDPEGNDVTTGLYTSGQLVFEVASFFNRTPSQENMQALTVASGWGISYQQLNALFHARPEFREFGRSVLVRGLATLKGRMLAMITKTAAERYAALLHAQPQLVQQVPLKYLASYLGMTDTSLSRIRAGRKDEHGAAQ</sequence>
<reference evidence="3" key="1">
    <citation type="journal article" date="2019" name="Int. J. Syst. Evol. Microbiol.">
        <title>The Global Catalogue of Microorganisms (GCM) 10K type strain sequencing project: providing services to taxonomists for standard genome sequencing and annotation.</title>
        <authorList>
            <consortium name="The Broad Institute Genomics Platform"/>
            <consortium name="The Broad Institute Genome Sequencing Center for Infectious Disease"/>
            <person name="Wu L."/>
            <person name="Ma J."/>
        </authorList>
    </citation>
    <scope>NUCLEOTIDE SEQUENCE [LARGE SCALE GENOMIC DNA]</scope>
    <source>
        <strain evidence="3">CGMCC 1.15795</strain>
    </source>
</reference>
<organism evidence="2 3">
    <name type="scientific">Hymenobacter bucti</name>
    <dbReference type="NCBI Taxonomy" id="1844114"/>
    <lineage>
        <taxon>Bacteria</taxon>
        <taxon>Pseudomonadati</taxon>
        <taxon>Bacteroidota</taxon>
        <taxon>Cytophagia</taxon>
        <taxon>Cytophagales</taxon>
        <taxon>Hymenobacteraceae</taxon>
        <taxon>Hymenobacter</taxon>
    </lineage>
</organism>
<dbReference type="Pfam" id="PF00027">
    <property type="entry name" value="cNMP_binding"/>
    <property type="match status" value="1"/>
</dbReference>
<dbReference type="PANTHER" id="PTHR24567">
    <property type="entry name" value="CRP FAMILY TRANSCRIPTIONAL REGULATORY PROTEIN"/>
    <property type="match status" value="1"/>
</dbReference>
<dbReference type="InterPro" id="IPR014710">
    <property type="entry name" value="RmlC-like_jellyroll"/>
</dbReference>
<dbReference type="PANTHER" id="PTHR24567:SF76">
    <property type="entry name" value="CYCLIC NUCLEOTIDE-BINDING DOMAIN PROTEIN"/>
    <property type="match status" value="1"/>
</dbReference>
<gene>
    <name evidence="2" type="ORF">ACFSDX_09940</name>
</gene>
<name>A0ABW4QTH9_9BACT</name>
<keyword evidence="3" id="KW-1185">Reference proteome</keyword>
<accession>A0ABW4QTH9</accession>
<dbReference type="Gene3D" id="2.60.120.10">
    <property type="entry name" value="Jelly Rolls"/>
    <property type="match status" value="1"/>
</dbReference>
<proteinExistence type="predicted"/>